<reference evidence="4" key="1">
    <citation type="submission" date="2016-10" db="EMBL/GenBank/DDBJ databases">
        <authorList>
            <person name="Varghese N."/>
            <person name="Submissions S."/>
        </authorList>
    </citation>
    <scope>NUCLEOTIDE SEQUENCE [LARGE SCALE GENOMIC DNA]</scope>
    <source>
        <strain evidence="4">DSM 22965</strain>
    </source>
</reference>
<dbReference type="Proteomes" id="UP000199649">
    <property type="component" value="Chromosome I"/>
</dbReference>
<feature type="domain" description="Hypervirulence associated protein TUDOR" evidence="2">
    <location>
        <begin position="8"/>
        <end position="66"/>
    </location>
</feature>
<keyword evidence="4" id="KW-1185">Reference proteome</keyword>
<evidence type="ECO:0000313" key="4">
    <source>
        <dbReference type="Proteomes" id="UP000199649"/>
    </source>
</evidence>
<dbReference type="AlphaFoldDB" id="A0A1H1REG6"/>
<sequence>MAARYEVGDHVSWNSEAGRIRGRVTKVHTRDFEFKGRTRHASEDEPQYELESDKTGAAAAHKGSALTRLRS</sequence>
<evidence type="ECO:0000259" key="2">
    <source>
        <dbReference type="Pfam" id="PF11160"/>
    </source>
</evidence>
<organism evidence="3 4">
    <name type="scientific">Agrococcus carbonis</name>
    <dbReference type="NCBI Taxonomy" id="684552"/>
    <lineage>
        <taxon>Bacteria</taxon>
        <taxon>Bacillati</taxon>
        <taxon>Actinomycetota</taxon>
        <taxon>Actinomycetes</taxon>
        <taxon>Micrococcales</taxon>
        <taxon>Microbacteriaceae</taxon>
        <taxon>Agrococcus</taxon>
    </lineage>
</organism>
<evidence type="ECO:0000313" key="3">
    <source>
        <dbReference type="EMBL" id="SDS34167.1"/>
    </source>
</evidence>
<dbReference type="OrthoDB" id="71751at2"/>
<dbReference type="RefSeq" id="WP_092666956.1">
    <property type="nucleotide sequence ID" value="NZ_LT629734.1"/>
</dbReference>
<gene>
    <name evidence="3" type="ORF">SAMN04489719_2099</name>
</gene>
<dbReference type="Pfam" id="PF11160">
    <property type="entry name" value="Hva1_TUDOR"/>
    <property type="match status" value="1"/>
</dbReference>
<feature type="region of interest" description="Disordered" evidence="1">
    <location>
        <begin position="34"/>
        <end position="71"/>
    </location>
</feature>
<dbReference type="InterPro" id="IPR021331">
    <property type="entry name" value="Hva1_TUDOR"/>
</dbReference>
<dbReference type="EMBL" id="LT629734">
    <property type="protein sequence ID" value="SDS34167.1"/>
    <property type="molecule type" value="Genomic_DNA"/>
</dbReference>
<proteinExistence type="predicted"/>
<feature type="compositionally biased region" description="Basic and acidic residues" evidence="1">
    <location>
        <begin position="34"/>
        <end position="43"/>
    </location>
</feature>
<evidence type="ECO:0000256" key="1">
    <source>
        <dbReference type="SAM" id="MobiDB-lite"/>
    </source>
</evidence>
<accession>A0A1H1REG6</accession>
<protein>
    <recommendedName>
        <fullName evidence="2">Hypervirulence associated protein TUDOR domain-containing protein</fullName>
    </recommendedName>
</protein>
<name>A0A1H1REG6_9MICO</name>
<dbReference type="Gene3D" id="2.30.30.1060">
    <property type="match status" value="1"/>
</dbReference>